<dbReference type="Proteomes" id="UP000029843">
    <property type="component" value="Unassembled WGS sequence"/>
</dbReference>
<dbReference type="InterPro" id="IPR009671">
    <property type="entry name" value="RraB_dom"/>
</dbReference>
<dbReference type="RefSeq" id="WP_033092429.1">
    <property type="nucleotide sequence ID" value="NZ_JQED01000005.1"/>
</dbReference>
<gene>
    <name evidence="2" type="ORF">ND2E_1667</name>
</gene>
<organism evidence="2 3">
    <name type="scientific">Colwellia psychrerythraea</name>
    <name type="common">Vibrio psychroerythus</name>
    <dbReference type="NCBI Taxonomy" id="28229"/>
    <lineage>
        <taxon>Bacteria</taxon>
        <taxon>Pseudomonadati</taxon>
        <taxon>Pseudomonadota</taxon>
        <taxon>Gammaproteobacteria</taxon>
        <taxon>Alteromonadales</taxon>
        <taxon>Colwelliaceae</taxon>
        <taxon>Colwellia</taxon>
    </lineage>
</organism>
<sequence length="107" mass="12170">MNYPDDETGQVLAEMHQAGINLSQPHDVVFFHLFEKESQAQAMVDHIKEHLPQIKCHLHPDETPNVWDVDCTIAMVPSHEAIITQEQAFDKIVTQFNGYTDGWGIEA</sequence>
<dbReference type="PATRIC" id="fig|28229.4.peg.675"/>
<evidence type="ECO:0000313" key="3">
    <source>
        <dbReference type="Proteomes" id="UP000029843"/>
    </source>
</evidence>
<dbReference type="Gene3D" id="3.30.70.970">
    <property type="entry name" value="RraB-like"/>
    <property type="match status" value="1"/>
</dbReference>
<dbReference type="Pfam" id="PF06877">
    <property type="entry name" value="RraB"/>
    <property type="match status" value="1"/>
</dbReference>
<feature type="domain" description="Regulator of ribonuclease activity B" evidence="1">
    <location>
        <begin position="6"/>
        <end position="104"/>
    </location>
</feature>
<proteinExistence type="predicted"/>
<dbReference type="AlphaFoldDB" id="A0A099KXU1"/>
<accession>A0A099KXU1</accession>
<reference evidence="2 3" key="1">
    <citation type="submission" date="2014-08" db="EMBL/GenBank/DDBJ databases">
        <title>Genomic and Phenotypic Diversity of Colwellia psychrerythraea strains from Disparate Marine Basins.</title>
        <authorList>
            <person name="Techtmann S.M."/>
            <person name="Stelling S.C."/>
            <person name="Utturkar S.M."/>
            <person name="Alshibli N."/>
            <person name="Harris A."/>
            <person name="Brown S.D."/>
            <person name="Hazen T.C."/>
        </authorList>
    </citation>
    <scope>NUCLEOTIDE SEQUENCE [LARGE SCALE GENOMIC DNA]</scope>
    <source>
        <strain evidence="2 3">ND2E</strain>
    </source>
</reference>
<protein>
    <recommendedName>
        <fullName evidence="1">Regulator of ribonuclease activity B domain-containing protein</fullName>
    </recommendedName>
</protein>
<evidence type="ECO:0000259" key="1">
    <source>
        <dbReference type="Pfam" id="PF06877"/>
    </source>
</evidence>
<dbReference type="InterPro" id="IPR036701">
    <property type="entry name" value="RraB-like_sf"/>
</dbReference>
<dbReference type="SUPFAM" id="SSF89946">
    <property type="entry name" value="Hypothetical protein VC0424"/>
    <property type="match status" value="1"/>
</dbReference>
<name>A0A099KXU1_COLPS</name>
<dbReference type="EMBL" id="JQED01000005">
    <property type="protein sequence ID" value="KGJ94478.1"/>
    <property type="molecule type" value="Genomic_DNA"/>
</dbReference>
<evidence type="ECO:0000313" key="2">
    <source>
        <dbReference type="EMBL" id="KGJ94478.1"/>
    </source>
</evidence>
<dbReference type="OrthoDB" id="5769880at2"/>
<comment type="caution">
    <text evidence="2">The sequence shown here is derived from an EMBL/GenBank/DDBJ whole genome shotgun (WGS) entry which is preliminary data.</text>
</comment>